<evidence type="ECO:0000256" key="2">
    <source>
        <dbReference type="ARBA" id="ARBA00022737"/>
    </source>
</evidence>
<dbReference type="Pfam" id="PF25469">
    <property type="entry name" value="WHD_NWD1"/>
    <property type="match status" value="1"/>
</dbReference>
<feature type="region of interest" description="Disordered" evidence="3">
    <location>
        <begin position="1"/>
        <end position="71"/>
    </location>
</feature>
<feature type="compositionally biased region" description="Low complexity" evidence="3">
    <location>
        <begin position="1"/>
        <end position="14"/>
    </location>
</feature>
<dbReference type="Gene3D" id="3.40.50.300">
    <property type="entry name" value="P-loop containing nucleotide triphosphate hydrolases"/>
    <property type="match status" value="1"/>
</dbReference>
<evidence type="ECO:0000313" key="6">
    <source>
        <dbReference type="EMBL" id="CAG2236133.1"/>
    </source>
</evidence>
<dbReference type="Proteomes" id="UP000683360">
    <property type="component" value="Unassembled WGS sequence"/>
</dbReference>
<dbReference type="InterPro" id="IPR015943">
    <property type="entry name" value="WD40/YVTN_repeat-like_dom_sf"/>
</dbReference>
<dbReference type="OrthoDB" id="2325716at2759"/>
<evidence type="ECO:0000259" key="5">
    <source>
        <dbReference type="Pfam" id="PF25469"/>
    </source>
</evidence>
<evidence type="ECO:0008006" key="8">
    <source>
        <dbReference type="Google" id="ProtNLM"/>
    </source>
</evidence>
<name>A0A8S3TRJ2_MYTED</name>
<dbReference type="InterPro" id="IPR052752">
    <property type="entry name" value="NACHT-WD_repeat"/>
</dbReference>
<dbReference type="InterPro" id="IPR027417">
    <property type="entry name" value="P-loop_NTPase"/>
</dbReference>
<comment type="caution">
    <text evidence="6">The sequence shown here is derived from an EMBL/GenBank/DDBJ whole genome shotgun (WGS) entry which is preliminary data.</text>
</comment>
<dbReference type="InterPro" id="IPR011044">
    <property type="entry name" value="Quino_amine_DH_bsu"/>
</dbReference>
<dbReference type="PANTHER" id="PTHR19871:SF14">
    <property type="entry name" value="DUF4062 DOMAIN-CONTAINING PROTEIN"/>
    <property type="match status" value="1"/>
</dbReference>
<dbReference type="Pfam" id="PF24883">
    <property type="entry name" value="NPHP3_N"/>
    <property type="match status" value="1"/>
</dbReference>
<feature type="domain" description="Nephrocystin 3-like N-terminal" evidence="4">
    <location>
        <begin position="359"/>
        <end position="500"/>
    </location>
</feature>
<dbReference type="InterPro" id="IPR057588">
    <property type="entry name" value="NWD1/2-like_WH"/>
</dbReference>
<evidence type="ECO:0000313" key="7">
    <source>
        <dbReference type="Proteomes" id="UP000683360"/>
    </source>
</evidence>
<keyword evidence="7" id="KW-1185">Reference proteome</keyword>
<sequence length="1114" mass="127114">MGSGSSKASIAASAPKRVENKQPLSKTVQNSSKPAPQQNGGQDNGPSSNQQTVKDQKSTVQNGHPAYEKEKTDFEIAKKRISTATLLSHKYGYRNLLKQIEAKEFEQLLQAIDSTEDKELLTKWYKKDDNAVPPVFVLQRISTQLPDFISTNVDAKDKAKAIWWIDSDKMQDLLATTAEKCLGPEKARNYLVSVTEREVQMGLLDIKNQETSCIWFKRNLEKIEDDTPSKALSRYIDCQGEEKKWKKSRQLLSELKDERMSKVLPSKNIVQYNVNWIQGEGRYKRGIDPEDKEHAKYLKQISEDLVTNMQNMIDKAIKEREKQELVDPLLEECKQHLVFCQEKCFGFQGREDILKRIKAYVTGNSENPLVIHGFSGCGKTSIMSMAAKLTKSMWKKQAVVLCRFIGTTPDSSSIAPLLKSLISQIRQTYGLDKATSEEILHNIESIEELKEDLITCLGLPLADIPLVIYLDSLDQLDASNGGRSLSWLPEDCSASVKIIVSTLEDRQYEAFPKLKTMLPDESFVHIPDLSVQDAKSIIQSWLQSQDRILTSTQNDIVVKAFNKCSLALFLKLSLDEACHWSSFTPTNQTVLQKTVRDSINSLFHRLEVRYGDLFVSRTLGYVTIALNGLSETELEDILSCDDDVLNDLYQFWTPPIRRLPPLLLVRLKTDLQQYLVDRGADGVRVIYWYHRQFIEAAQDRYCIKGKQSFLHSALADFFAGTGTWSIKWNKKPFQNTKNKTKGTEDRLVTAQPYKFKDSYNYHLGHLPYHRIKAGQLEKAKSECLCNFKFLQTKLIVQCHSVIYHTKYFRNVFRDLNLARNTFENDKELAWITDAFKLSEYALSHDPYQLAPHMIDRLSKEKIVSSFVEQCRQSDVPYLASSDEVLLKPGGELIYTMTGHTSTVKSLDVTANGSTAVTCGQFGDDVIRTWSLMKGKLQKEYDNLPKDPEKACFADKDKKILIHYHKSIFGTFIVRDCTFYNTADGKLREKVSFDKTDANLFDIRSCTSSTSNYVALTNPTEDEFYVIDITTKELSSSKRETSESYTVDAIVITPNQKTVICASFLESTIRLHEIKTLKIIKQIKTRDEPYEEISNKQDRGWQIFVFPLLQRGCSD</sequence>
<dbReference type="InterPro" id="IPR056884">
    <property type="entry name" value="NPHP3-like_N"/>
</dbReference>
<accession>A0A8S3TRJ2</accession>
<evidence type="ECO:0000256" key="3">
    <source>
        <dbReference type="SAM" id="MobiDB-lite"/>
    </source>
</evidence>
<gene>
    <name evidence="6" type="ORF">MEDL_48667</name>
</gene>
<feature type="compositionally biased region" description="Polar residues" evidence="3">
    <location>
        <begin position="22"/>
        <end position="62"/>
    </location>
</feature>
<dbReference type="EMBL" id="CAJPWZ010002342">
    <property type="protein sequence ID" value="CAG2236133.1"/>
    <property type="molecule type" value="Genomic_DNA"/>
</dbReference>
<evidence type="ECO:0000259" key="4">
    <source>
        <dbReference type="Pfam" id="PF24883"/>
    </source>
</evidence>
<organism evidence="6 7">
    <name type="scientific">Mytilus edulis</name>
    <name type="common">Blue mussel</name>
    <dbReference type="NCBI Taxonomy" id="6550"/>
    <lineage>
        <taxon>Eukaryota</taxon>
        <taxon>Metazoa</taxon>
        <taxon>Spiralia</taxon>
        <taxon>Lophotrochozoa</taxon>
        <taxon>Mollusca</taxon>
        <taxon>Bivalvia</taxon>
        <taxon>Autobranchia</taxon>
        <taxon>Pteriomorphia</taxon>
        <taxon>Mytilida</taxon>
        <taxon>Mytiloidea</taxon>
        <taxon>Mytilidae</taxon>
        <taxon>Mytilinae</taxon>
        <taxon>Mytilus</taxon>
    </lineage>
</organism>
<keyword evidence="2" id="KW-0677">Repeat</keyword>
<dbReference type="SUPFAM" id="SSF50969">
    <property type="entry name" value="YVTN repeat-like/Quinoprotein amine dehydrogenase"/>
    <property type="match status" value="1"/>
</dbReference>
<feature type="domain" description="NWD1/2-like winged helix-turn-helix" evidence="5">
    <location>
        <begin position="592"/>
        <end position="703"/>
    </location>
</feature>
<dbReference type="SUPFAM" id="SSF52540">
    <property type="entry name" value="P-loop containing nucleoside triphosphate hydrolases"/>
    <property type="match status" value="1"/>
</dbReference>
<proteinExistence type="predicted"/>
<dbReference type="AlphaFoldDB" id="A0A8S3TRJ2"/>
<reference evidence="6" key="1">
    <citation type="submission" date="2021-03" db="EMBL/GenBank/DDBJ databases">
        <authorList>
            <person name="Bekaert M."/>
        </authorList>
    </citation>
    <scope>NUCLEOTIDE SEQUENCE</scope>
</reference>
<dbReference type="Gene3D" id="2.130.10.10">
    <property type="entry name" value="YVTN repeat-like/Quinoprotein amine dehydrogenase"/>
    <property type="match status" value="1"/>
</dbReference>
<protein>
    <recommendedName>
        <fullName evidence="8">NACHT domain-containing protein</fullName>
    </recommendedName>
</protein>
<dbReference type="PANTHER" id="PTHR19871">
    <property type="entry name" value="BETA TRANSDUCIN-RELATED PROTEIN"/>
    <property type="match status" value="1"/>
</dbReference>
<keyword evidence="1" id="KW-0853">WD repeat</keyword>
<evidence type="ECO:0000256" key="1">
    <source>
        <dbReference type="ARBA" id="ARBA00022574"/>
    </source>
</evidence>